<protein>
    <submittedName>
        <fullName evidence="2">Surfeit locus 2</fullName>
    </submittedName>
</protein>
<accession>A0AAD1T7U2</accession>
<feature type="compositionally biased region" description="Basic and acidic residues" evidence="1">
    <location>
        <begin position="167"/>
        <end position="181"/>
    </location>
</feature>
<reference evidence="2" key="1">
    <citation type="submission" date="2022-03" db="EMBL/GenBank/DDBJ databases">
        <authorList>
            <person name="Alioto T."/>
            <person name="Alioto T."/>
            <person name="Gomez Garrido J."/>
        </authorList>
    </citation>
    <scope>NUCLEOTIDE SEQUENCE</scope>
</reference>
<feature type="compositionally biased region" description="Basic residues" evidence="1">
    <location>
        <begin position="215"/>
        <end position="233"/>
    </location>
</feature>
<name>A0AAD1T7U2_PELCU</name>
<dbReference type="Proteomes" id="UP001295444">
    <property type="component" value="Chromosome 09"/>
</dbReference>
<evidence type="ECO:0000313" key="3">
    <source>
        <dbReference type="Proteomes" id="UP001295444"/>
    </source>
</evidence>
<feature type="region of interest" description="Disordered" evidence="1">
    <location>
        <begin position="132"/>
        <end position="233"/>
    </location>
</feature>
<gene>
    <name evidence="2" type="ORF">PECUL_23A023108</name>
</gene>
<dbReference type="InterPro" id="IPR008833">
    <property type="entry name" value="Surf2"/>
</dbReference>
<dbReference type="PANTHER" id="PTHR34348:SF1">
    <property type="entry name" value="SURFEIT LOCUS PROTEIN 2"/>
    <property type="match status" value="1"/>
</dbReference>
<evidence type="ECO:0000313" key="2">
    <source>
        <dbReference type="EMBL" id="CAH2316625.1"/>
    </source>
</evidence>
<proteinExistence type="predicted"/>
<organism evidence="2 3">
    <name type="scientific">Pelobates cultripes</name>
    <name type="common">Western spadefoot toad</name>
    <dbReference type="NCBI Taxonomy" id="61616"/>
    <lineage>
        <taxon>Eukaryota</taxon>
        <taxon>Metazoa</taxon>
        <taxon>Chordata</taxon>
        <taxon>Craniata</taxon>
        <taxon>Vertebrata</taxon>
        <taxon>Euteleostomi</taxon>
        <taxon>Amphibia</taxon>
        <taxon>Batrachia</taxon>
        <taxon>Anura</taxon>
        <taxon>Pelobatoidea</taxon>
        <taxon>Pelobatidae</taxon>
        <taxon>Pelobates</taxon>
    </lineage>
</organism>
<dbReference type="PANTHER" id="PTHR34348">
    <property type="entry name" value="SURFEIT LOCUS PROTEIN 2"/>
    <property type="match status" value="1"/>
</dbReference>
<dbReference type="Pfam" id="PF05477">
    <property type="entry name" value="SURF2"/>
    <property type="match status" value="1"/>
</dbReference>
<keyword evidence="3" id="KW-1185">Reference proteome</keyword>
<evidence type="ECO:0000256" key="1">
    <source>
        <dbReference type="SAM" id="MobiDB-lite"/>
    </source>
</evidence>
<dbReference type="AlphaFoldDB" id="A0AAD1T7U2"/>
<dbReference type="EMBL" id="OW240920">
    <property type="protein sequence ID" value="CAH2316625.1"/>
    <property type="molecule type" value="Genomic_DNA"/>
</dbReference>
<sequence length="233" mass="26633">MDSVPEEVRALLVQHPSLELIQGGKVKCKLTGHELPCRLAELKVFTEGKKYKKLNSSGSYDYSVFQPHIVVSTKNPKQLFCKLTLRHMNKIPEEVQRHIEGKRYQKALVKYKECQKEGKEYVPACLLQKKRQKHFGGDGSSGKKDTWEPTISNSEDSDSGDSMSDLYPDKLFTKKTTKDELNGNIKSSDEDMDVDSVPTQNRNKRQQKQNGPAQKKFKKHHQKAKHFKKSSGK</sequence>